<dbReference type="AlphaFoldDB" id="A0A1H7S008"/>
<dbReference type="SUPFAM" id="SSF48576">
    <property type="entry name" value="Terpenoid synthases"/>
    <property type="match status" value="1"/>
</dbReference>
<organism evidence="1 2">
    <name type="scientific">Jannaschia helgolandensis</name>
    <dbReference type="NCBI Taxonomy" id="188906"/>
    <lineage>
        <taxon>Bacteria</taxon>
        <taxon>Pseudomonadati</taxon>
        <taxon>Pseudomonadota</taxon>
        <taxon>Alphaproteobacteria</taxon>
        <taxon>Rhodobacterales</taxon>
        <taxon>Roseobacteraceae</taxon>
        <taxon>Jannaschia</taxon>
    </lineage>
</organism>
<dbReference type="InterPro" id="IPR008949">
    <property type="entry name" value="Isoprenoid_synthase_dom_sf"/>
</dbReference>
<dbReference type="EMBL" id="FNZQ01000007">
    <property type="protein sequence ID" value="SEL65619.1"/>
    <property type="molecule type" value="Genomic_DNA"/>
</dbReference>
<sequence length="250" mass="27276">MTDAEVSACAGLVARGDPDRFRAVMAAPVDLRRRLFPLYAFNLEVARAPWVTKEPLIAEMRLQWWRDALAEIGSDGAVRRHEVVTPLAAVLDAQATRDLDDLIEARRADIEGWSFASSVELTRYIDRTAGTLLWTAARLAGASDAPAIRDAGLAHGISAWLRAVPDLVAKGRHPLPSGEAEAHIAALAETGLAALDRFRQARQPTQAHPVFLVLSDTRAELRAFAANPGTQPRLNPLVSRLRLGWRAVMS</sequence>
<keyword evidence="2" id="KW-1185">Reference proteome</keyword>
<dbReference type="RefSeq" id="WP_092764642.1">
    <property type="nucleotide sequence ID" value="NZ_FNZQ01000007.1"/>
</dbReference>
<evidence type="ECO:0000313" key="1">
    <source>
        <dbReference type="EMBL" id="SEL65619.1"/>
    </source>
</evidence>
<proteinExistence type="predicted"/>
<reference evidence="1 2" key="1">
    <citation type="submission" date="2016-10" db="EMBL/GenBank/DDBJ databases">
        <authorList>
            <person name="de Groot N.N."/>
        </authorList>
    </citation>
    <scope>NUCLEOTIDE SEQUENCE [LARGE SCALE GENOMIC DNA]</scope>
    <source>
        <strain evidence="1 2">DSM 14858</strain>
    </source>
</reference>
<dbReference type="Gene3D" id="1.10.600.10">
    <property type="entry name" value="Farnesyl Diphosphate Synthase"/>
    <property type="match status" value="1"/>
</dbReference>
<protein>
    <submittedName>
        <fullName evidence="1">Phytoene/squalene synthetase</fullName>
    </submittedName>
</protein>
<gene>
    <name evidence="1" type="ORF">SAMN04488526_3202</name>
</gene>
<accession>A0A1H7S008</accession>
<dbReference type="STRING" id="188906.SAMN04488526_3202"/>
<name>A0A1H7S008_9RHOB</name>
<evidence type="ECO:0000313" key="2">
    <source>
        <dbReference type="Proteomes" id="UP000199283"/>
    </source>
</evidence>
<dbReference type="Proteomes" id="UP000199283">
    <property type="component" value="Unassembled WGS sequence"/>
</dbReference>
<dbReference type="OrthoDB" id="9814909at2"/>
<dbReference type="InterPro" id="IPR002060">
    <property type="entry name" value="Squ/phyt_synthse"/>
</dbReference>
<dbReference type="Pfam" id="PF00494">
    <property type="entry name" value="SQS_PSY"/>
    <property type="match status" value="1"/>
</dbReference>